<keyword evidence="2" id="KW-1133">Transmembrane helix</keyword>
<dbReference type="SMART" id="SM00241">
    <property type="entry name" value="ZP"/>
    <property type="match status" value="1"/>
</dbReference>
<dbReference type="Pfam" id="PF25301">
    <property type="entry name" value="CUT_C"/>
    <property type="match status" value="1"/>
</dbReference>
<organism evidence="4 5">
    <name type="scientific">Plectus sambesii</name>
    <dbReference type="NCBI Taxonomy" id="2011161"/>
    <lineage>
        <taxon>Eukaryota</taxon>
        <taxon>Metazoa</taxon>
        <taxon>Ecdysozoa</taxon>
        <taxon>Nematoda</taxon>
        <taxon>Chromadorea</taxon>
        <taxon>Plectida</taxon>
        <taxon>Plectina</taxon>
        <taxon>Plectoidea</taxon>
        <taxon>Plectidae</taxon>
        <taxon>Plectus</taxon>
    </lineage>
</organism>
<feature type="transmembrane region" description="Helical" evidence="2">
    <location>
        <begin position="233"/>
        <end position="259"/>
    </location>
</feature>
<feature type="domain" description="ZP" evidence="3">
    <location>
        <begin position="1"/>
        <end position="159"/>
    </location>
</feature>
<name>A0A914URN5_9BILA</name>
<accession>A0A914URN5</accession>
<dbReference type="InterPro" id="IPR001507">
    <property type="entry name" value="ZP_dom"/>
</dbReference>
<dbReference type="Gene3D" id="2.60.40.4100">
    <property type="entry name" value="Zona pellucida, ZP-C domain"/>
    <property type="match status" value="1"/>
</dbReference>
<dbReference type="InterPro" id="IPR051962">
    <property type="entry name" value="Cuticlin"/>
</dbReference>
<dbReference type="PROSITE" id="PS51034">
    <property type="entry name" value="ZP_2"/>
    <property type="match status" value="1"/>
</dbReference>
<dbReference type="PANTHER" id="PTHR22907">
    <property type="entry name" value="GH04558P"/>
    <property type="match status" value="1"/>
</dbReference>
<keyword evidence="2" id="KW-0812">Transmembrane</keyword>
<reference evidence="5" key="1">
    <citation type="submission" date="2022-11" db="UniProtKB">
        <authorList>
            <consortium name="WormBaseParasite"/>
        </authorList>
    </citation>
    <scope>IDENTIFICATION</scope>
</reference>
<evidence type="ECO:0000256" key="2">
    <source>
        <dbReference type="SAM" id="Phobius"/>
    </source>
</evidence>
<evidence type="ECO:0000313" key="4">
    <source>
        <dbReference type="Proteomes" id="UP000887566"/>
    </source>
</evidence>
<dbReference type="WBParaSite" id="PSAMB.scaffold12053size2979.g34593.t1">
    <property type="protein sequence ID" value="PSAMB.scaffold12053size2979.g34593.t1"/>
    <property type="gene ID" value="PSAMB.scaffold12053size2979.g34593"/>
</dbReference>
<dbReference type="AlphaFoldDB" id="A0A914URN5"/>
<sequence length="266" mass="29586">MFSFYMEADKTVSQELEVSMLTTVLQTLTVPMPVCRYEILQGGPNGTAVRFVLVGDQVYHKWTCDSDTADTFCMVVYDCFVDDGEGDKIQLLNQDGCAEDKHLLNNLEYPTDLMAGQEAHVFKYADKSNIYFNCQIKITIKEPGQECARPTCAEAPRRRRRGARAPARKRREESATDLIVDVSYKNEILVGDVDLTENDIPASLRQSLNRVTPRSSSTIEVASGSSRGYCMSAAGFGVFMSFAAVFTIGAIFMTVMLCMNKPKSVQ</sequence>
<dbReference type="Proteomes" id="UP000887566">
    <property type="component" value="Unplaced"/>
</dbReference>
<protein>
    <submittedName>
        <fullName evidence="5">ZP domain-containing protein</fullName>
    </submittedName>
</protein>
<proteinExistence type="predicted"/>
<keyword evidence="2" id="KW-0472">Membrane</keyword>
<keyword evidence="1" id="KW-0732">Signal</keyword>
<dbReference type="InterPro" id="IPR057475">
    <property type="entry name" value="CUT_C"/>
</dbReference>
<dbReference type="InterPro" id="IPR042235">
    <property type="entry name" value="ZP-C_dom"/>
</dbReference>
<evidence type="ECO:0000313" key="5">
    <source>
        <dbReference type="WBParaSite" id="PSAMB.scaffold12053size2979.g34593.t1"/>
    </source>
</evidence>
<evidence type="ECO:0000259" key="3">
    <source>
        <dbReference type="PROSITE" id="PS51034"/>
    </source>
</evidence>
<keyword evidence="4" id="KW-1185">Reference proteome</keyword>
<dbReference type="PANTHER" id="PTHR22907:SF51">
    <property type="entry name" value="CUTICLIN-1"/>
    <property type="match status" value="1"/>
</dbReference>
<evidence type="ECO:0000256" key="1">
    <source>
        <dbReference type="ARBA" id="ARBA00022729"/>
    </source>
</evidence>